<dbReference type="KEGG" id="more:E1B28_002318"/>
<dbReference type="AlphaFoldDB" id="A0A9P7UL76"/>
<organism evidence="1 2">
    <name type="scientific">Marasmius oreades</name>
    <name type="common">fairy-ring Marasmius</name>
    <dbReference type="NCBI Taxonomy" id="181124"/>
    <lineage>
        <taxon>Eukaryota</taxon>
        <taxon>Fungi</taxon>
        <taxon>Dikarya</taxon>
        <taxon>Basidiomycota</taxon>
        <taxon>Agaricomycotina</taxon>
        <taxon>Agaricomycetes</taxon>
        <taxon>Agaricomycetidae</taxon>
        <taxon>Agaricales</taxon>
        <taxon>Marasmiineae</taxon>
        <taxon>Marasmiaceae</taxon>
        <taxon>Marasmius</taxon>
    </lineage>
</organism>
<dbReference type="Proteomes" id="UP001049176">
    <property type="component" value="Chromosome 10"/>
</dbReference>
<dbReference type="GeneID" id="66071394"/>
<protein>
    <submittedName>
        <fullName evidence="1">Uncharacterized protein</fullName>
    </submittedName>
</protein>
<reference evidence="1" key="1">
    <citation type="journal article" date="2021" name="Genome Biol. Evol.">
        <title>The assembled and annotated genome of the fairy-ring fungus Marasmius oreades.</title>
        <authorList>
            <person name="Hiltunen M."/>
            <person name="Ament-Velasquez S.L."/>
            <person name="Johannesson H."/>
        </authorList>
    </citation>
    <scope>NUCLEOTIDE SEQUENCE</scope>
    <source>
        <strain evidence="1">03SP1</strain>
    </source>
</reference>
<comment type="caution">
    <text evidence="1">The sequence shown here is derived from an EMBL/GenBank/DDBJ whole genome shotgun (WGS) entry which is preliminary data.</text>
</comment>
<evidence type="ECO:0000313" key="2">
    <source>
        <dbReference type="Proteomes" id="UP001049176"/>
    </source>
</evidence>
<accession>A0A9P7UL76</accession>
<keyword evidence="2" id="KW-1185">Reference proteome</keyword>
<proteinExistence type="predicted"/>
<name>A0A9P7UL76_9AGAR</name>
<dbReference type="RefSeq" id="XP_043002829.1">
    <property type="nucleotide sequence ID" value="XM_043159230.1"/>
</dbReference>
<dbReference type="EMBL" id="CM032190">
    <property type="protein sequence ID" value="KAG7086358.1"/>
    <property type="molecule type" value="Genomic_DNA"/>
</dbReference>
<sequence length="112" mass="12752">MVKECRFRVIDGPWYPDSCPVWDGVSQLKTAPPSFERGHFKKVMFAFTSGQLSSYQQQSVGYWLPSIPVQSNTWIRTDHHLHATTCAYTRRAIDSGLTCARTPGSRRTRSKS</sequence>
<gene>
    <name evidence="1" type="ORF">E1B28_002318</name>
</gene>
<evidence type="ECO:0000313" key="1">
    <source>
        <dbReference type="EMBL" id="KAG7086358.1"/>
    </source>
</evidence>